<feature type="non-terminal residue" evidence="2">
    <location>
        <position position="1"/>
    </location>
</feature>
<accession>A0A382BKF4</accession>
<keyword evidence="1" id="KW-0472">Membrane</keyword>
<dbReference type="InterPro" id="IPR052025">
    <property type="entry name" value="Xyloglucanase_GH74"/>
</dbReference>
<dbReference type="CDD" id="cd15482">
    <property type="entry name" value="Sialidase_non-viral"/>
    <property type="match status" value="1"/>
</dbReference>
<dbReference type="PANTHER" id="PTHR43739">
    <property type="entry name" value="XYLOGLUCANASE (EUROFUNG)"/>
    <property type="match status" value="1"/>
</dbReference>
<dbReference type="EMBL" id="UINC01030132">
    <property type="protein sequence ID" value="SVB14021.1"/>
    <property type="molecule type" value="Genomic_DNA"/>
</dbReference>
<gene>
    <name evidence="2" type="ORF">METZ01_LOCUS166875</name>
</gene>
<reference evidence="2" key="1">
    <citation type="submission" date="2018-05" db="EMBL/GenBank/DDBJ databases">
        <authorList>
            <person name="Lanie J.A."/>
            <person name="Ng W.-L."/>
            <person name="Kazmierczak K.M."/>
            <person name="Andrzejewski T.M."/>
            <person name="Davidsen T.M."/>
            <person name="Wayne K.J."/>
            <person name="Tettelin H."/>
            <person name="Glass J.I."/>
            <person name="Rusch D."/>
            <person name="Podicherti R."/>
            <person name="Tsui H.-C.T."/>
            <person name="Winkler M.E."/>
        </authorList>
    </citation>
    <scope>NUCLEOTIDE SEQUENCE</scope>
</reference>
<organism evidence="2">
    <name type="scientific">marine metagenome</name>
    <dbReference type="NCBI Taxonomy" id="408172"/>
    <lineage>
        <taxon>unclassified sequences</taxon>
        <taxon>metagenomes</taxon>
        <taxon>ecological metagenomes</taxon>
    </lineage>
</organism>
<evidence type="ECO:0000256" key="1">
    <source>
        <dbReference type="SAM" id="Phobius"/>
    </source>
</evidence>
<evidence type="ECO:0008006" key="3">
    <source>
        <dbReference type="Google" id="ProtNLM"/>
    </source>
</evidence>
<dbReference type="SUPFAM" id="SSF110296">
    <property type="entry name" value="Oligoxyloglucan reducing end-specific cellobiohydrolase"/>
    <property type="match status" value="1"/>
</dbReference>
<dbReference type="GO" id="GO:0010411">
    <property type="term" value="P:xyloglucan metabolic process"/>
    <property type="evidence" value="ECO:0007669"/>
    <property type="project" value="TreeGrafter"/>
</dbReference>
<keyword evidence="1" id="KW-1133">Transmembrane helix</keyword>
<evidence type="ECO:0000313" key="2">
    <source>
        <dbReference type="EMBL" id="SVB14021.1"/>
    </source>
</evidence>
<proteinExistence type="predicted"/>
<feature type="non-terminal residue" evidence="2">
    <location>
        <position position="648"/>
    </location>
</feature>
<sequence>MRKNILVKGLALPLAIILIFILFFERKDINLNQPKTNPIARAEYEFMRTKSPFSGEIPEDIRQKELAFARTLPTRKEINEKMLYRGQPKITLNWKSRGPYNQGGRTRALAFDLDDENIILAGGASGGMWRSTDAGNSWSLTTKVEDLQSVTTVAQDPRAGERSTWYYGSGEYDGASAGVFWKNNPYKGDGIFKSTDGGLNWTLLASTSTASPHIWNNDFNHIHRLKVSPTNGYLYVATARTGKLKLSKDGGSTWSDLLKATDDDPAYVDVDITSDGTVYAIVGGDWANGTLTNKSGVFRSTDDGTTWTDITPANFSANYGRVLIDISESNEKVVYFLMNKAYFEAPGITYLWKYTYVSGDGSGAGGTWEDRSSNLPTINSQRGYCMVLAVKPDNENHVVFGGSNLWFSNDGLSTNGSSRLIGGYESLNSFGQYINHHPDQHSATFLPSDPKVMISGHDGGVSRTEDITANQVNWSIFNQGYITSQFYHLSIDASGTEKDMIVGGLQDNSTFKVNSANSSAIWEDIGSGDGAYSAIGNNGKVIVISWQMGGMWIWNPDTHVGRIPIYLPNRPNNGEQFINPLAMDPSNYKIMYVLGGNFIWRNNDITVGASEYQQLTATNMGSQITNFGVSTTNPSSLLYYGTSSGNVY</sequence>
<dbReference type="AlphaFoldDB" id="A0A382BKF4"/>
<keyword evidence="1" id="KW-0812">Transmembrane</keyword>
<name>A0A382BKF4_9ZZZZ</name>
<dbReference type="Gene3D" id="2.130.10.10">
    <property type="entry name" value="YVTN repeat-like/Quinoprotein amine dehydrogenase"/>
    <property type="match status" value="1"/>
</dbReference>
<dbReference type="InterPro" id="IPR015943">
    <property type="entry name" value="WD40/YVTN_repeat-like_dom_sf"/>
</dbReference>
<dbReference type="PANTHER" id="PTHR43739:SF5">
    <property type="entry name" value="EXO-ALPHA-SIALIDASE"/>
    <property type="match status" value="1"/>
</dbReference>
<protein>
    <recommendedName>
        <fullName evidence="3">Sortilin N-terminal domain-containing protein</fullName>
    </recommendedName>
</protein>
<dbReference type="SUPFAM" id="SSF101908">
    <property type="entry name" value="Putative isomerase YbhE"/>
    <property type="match status" value="1"/>
</dbReference>
<feature type="transmembrane region" description="Helical" evidence="1">
    <location>
        <begin position="5"/>
        <end position="24"/>
    </location>
</feature>